<dbReference type="AlphaFoldDB" id="A0A1M3TDX3"/>
<name>A0A1M3TDX3_ASPLC</name>
<evidence type="ECO:0000313" key="2">
    <source>
        <dbReference type="Proteomes" id="UP000184063"/>
    </source>
</evidence>
<dbReference type="VEuPathDB" id="FungiDB:ASPFODRAFT_47525"/>
<sequence length="78" mass="9003">MRFHYQHSIINTLFFPCIFASSTCGHNYILNPEIFWSYYASTINNLSLIRMSHASLALPLVEAILNQKDMALINILVR</sequence>
<proteinExistence type="predicted"/>
<reference evidence="2" key="1">
    <citation type="journal article" date="2017" name="Genome Biol.">
        <title>Comparative genomics reveals high biological diversity and specific adaptations in the industrially and medically important fungal genus Aspergillus.</title>
        <authorList>
            <person name="de Vries R.P."/>
            <person name="Riley R."/>
            <person name="Wiebenga A."/>
            <person name="Aguilar-Osorio G."/>
            <person name="Amillis S."/>
            <person name="Uchima C.A."/>
            <person name="Anderluh G."/>
            <person name="Asadollahi M."/>
            <person name="Askin M."/>
            <person name="Barry K."/>
            <person name="Battaglia E."/>
            <person name="Bayram O."/>
            <person name="Benocci T."/>
            <person name="Braus-Stromeyer S.A."/>
            <person name="Caldana C."/>
            <person name="Canovas D."/>
            <person name="Cerqueira G.C."/>
            <person name="Chen F."/>
            <person name="Chen W."/>
            <person name="Choi C."/>
            <person name="Clum A."/>
            <person name="Dos Santos R.A."/>
            <person name="Damasio A.R."/>
            <person name="Diallinas G."/>
            <person name="Emri T."/>
            <person name="Fekete E."/>
            <person name="Flipphi M."/>
            <person name="Freyberg S."/>
            <person name="Gallo A."/>
            <person name="Gournas C."/>
            <person name="Habgood R."/>
            <person name="Hainaut M."/>
            <person name="Harispe M.L."/>
            <person name="Henrissat B."/>
            <person name="Hilden K.S."/>
            <person name="Hope R."/>
            <person name="Hossain A."/>
            <person name="Karabika E."/>
            <person name="Karaffa L."/>
            <person name="Karanyi Z."/>
            <person name="Krasevec N."/>
            <person name="Kuo A."/>
            <person name="Kusch H."/>
            <person name="LaButti K."/>
            <person name="Lagendijk E.L."/>
            <person name="Lapidus A."/>
            <person name="Levasseur A."/>
            <person name="Lindquist E."/>
            <person name="Lipzen A."/>
            <person name="Logrieco A.F."/>
            <person name="MacCabe A."/>
            <person name="Maekelae M.R."/>
            <person name="Malavazi I."/>
            <person name="Melin P."/>
            <person name="Meyer V."/>
            <person name="Mielnichuk N."/>
            <person name="Miskei M."/>
            <person name="Molnar A.P."/>
            <person name="Mule G."/>
            <person name="Ngan C.Y."/>
            <person name="Orejas M."/>
            <person name="Orosz E."/>
            <person name="Ouedraogo J.P."/>
            <person name="Overkamp K.M."/>
            <person name="Park H.-S."/>
            <person name="Perrone G."/>
            <person name="Piumi F."/>
            <person name="Punt P.J."/>
            <person name="Ram A.F."/>
            <person name="Ramon A."/>
            <person name="Rauscher S."/>
            <person name="Record E."/>
            <person name="Riano-Pachon D.M."/>
            <person name="Robert V."/>
            <person name="Roehrig J."/>
            <person name="Ruller R."/>
            <person name="Salamov A."/>
            <person name="Salih N.S."/>
            <person name="Samson R.A."/>
            <person name="Sandor E."/>
            <person name="Sanguinetti M."/>
            <person name="Schuetze T."/>
            <person name="Sepcic K."/>
            <person name="Shelest E."/>
            <person name="Sherlock G."/>
            <person name="Sophianopoulou V."/>
            <person name="Squina F.M."/>
            <person name="Sun H."/>
            <person name="Susca A."/>
            <person name="Todd R.B."/>
            <person name="Tsang A."/>
            <person name="Unkles S.E."/>
            <person name="van de Wiele N."/>
            <person name="van Rossen-Uffink D."/>
            <person name="Oliveira J.V."/>
            <person name="Vesth T.C."/>
            <person name="Visser J."/>
            <person name="Yu J.-H."/>
            <person name="Zhou M."/>
            <person name="Andersen M.R."/>
            <person name="Archer D.B."/>
            <person name="Baker S.E."/>
            <person name="Benoit I."/>
            <person name="Brakhage A.A."/>
            <person name="Braus G.H."/>
            <person name="Fischer R."/>
            <person name="Frisvad J.C."/>
            <person name="Goldman G.H."/>
            <person name="Houbraken J."/>
            <person name="Oakley B."/>
            <person name="Pocsi I."/>
            <person name="Scazzocchio C."/>
            <person name="Seiboth B."/>
            <person name="vanKuyk P.A."/>
            <person name="Wortman J."/>
            <person name="Dyer P.S."/>
            <person name="Grigoriev I.V."/>
        </authorList>
    </citation>
    <scope>NUCLEOTIDE SEQUENCE [LARGE SCALE GENOMIC DNA]</scope>
    <source>
        <strain evidence="2">CBS 106.47</strain>
    </source>
</reference>
<dbReference type="EMBL" id="KV878243">
    <property type="protein sequence ID" value="OJZ84948.1"/>
    <property type="molecule type" value="Genomic_DNA"/>
</dbReference>
<accession>A0A1M3TDX3</accession>
<protein>
    <submittedName>
        <fullName evidence="1">Uncharacterized protein</fullName>
    </submittedName>
</protein>
<organism evidence="1 2">
    <name type="scientific">Aspergillus luchuensis (strain CBS 106.47)</name>
    <dbReference type="NCBI Taxonomy" id="1137211"/>
    <lineage>
        <taxon>Eukaryota</taxon>
        <taxon>Fungi</taxon>
        <taxon>Dikarya</taxon>
        <taxon>Ascomycota</taxon>
        <taxon>Pezizomycotina</taxon>
        <taxon>Eurotiomycetes</taxon>
        <taxon>Eurotiomycetidae</taxon>
        <taxon>Eurotiales</taxon>
        <taxon>Aspergillaceae</taxon>
        <taxon>Aspergillus</taxon>
        <taxon>Aspergillus subgen. Circumdati</taxon>
    </lineage>
</organism>
<dbReference type="Proteomes" id="UP000184063">
    <property type="component" value="Unassembled WGS sequence"/>
</dbReference>
<evidence type="ECO:0000313" key="1">
    <source>
        <dbReference type="EMBL" id="OJZ84948.1"/>
    </source>
</evidence>
<gene>
    <name evidence="1" type="ORF">ASPFODRAFT_47525</name>
</gene>